<comment type="caution">
    <text evidence="1">The sequence shown here is derived from an EMBL/GenBank/DDBJ whole genome shotgun (WGS) entry which is preliminary data.</text>
</comment>
<evidence type="ECO:0000313" key="1">
    <source>
        <dbReference type="EMBL" id="KAH6883526.1"/>
    </source>
</evidence>
<sequence>MAPRASFHGPVDTTTFPVKAGSLSSNQLKCCGFIQCSTYLVPPRYRDPTFKGGQIHILADNAVLVGSSAIARPRRPGPLTNVKGLRIRSWPISLGFVDTLEQIRRDATNKHPQIWMLFRPGWEVSGIFQQRLLTDLDDARYPSNCGRRAAARL</sequence>
<dbReference type="EMBL" id="JAGPYM010000023">
    <property type="protein sequence ID" value="KAH6883526.1"/>
    <property type="molecule type" value="Genomic_DNA"/>
</dbReference>
<dbReference type="Proteomes" id="UP000777438">
    <property type="component" value="Unassembled WGS sequence"/>
</dbReference>
<organism evidence="1 2">
    <name type="scientific">Thelonectria olida</name>
    <dbReference type="NCBI Taxonomy" id="1576542"/>
    <lineage>
        <taxon>Eukaryota</taxon>
        <taxon>Fungi</taxon>
        <taxon>Dikarya</taxon>
        <taxon>Ascomycota</taxon>
        <taxon>Pezizomycotina</taxon>
        <taxon>Sordariomycetes</taxon>
        <taxon>Hypocreomycetidae</taxon>
        <taxon>Hypocreales</taxon>
        <taxon>Nectriaceae</taxon>
        <taxon>Thelonectria</taxon>
    </lineage>
</organism>
<name>A0A9P8VXY9_9HYPO</name>
<keyword evidence="2" id="KW-1185">Reference proteome</keyword>
<gene>
    <name evidence="1" type="ORF">B0T10DRAFT_463454</name>
</gene>
<reference evidence="1 2" key="1">
    <citation type="journal article" date="2021" name="Nat. Commun.">
        <title>Genetic determinants of endophytism in the Arabidopsis root mycobiome.</title>
        <authorList>
            <person name="Mesny F."/>
            <person name="Miyauchi S."/>
            <person name="Thiergart T."/>
            <person name="Pickel B."/>
            <person name="Atanasova L."/>
            <person name="Karlsson M."/>
            <person name="Huettel B."/>
            <person name="Barry K.W."/>
            <person name="Haridas S."/>
            <person name="Chen C."/>
            <person name="Bauer D."/>
            <person name="Andreopoulos W."/>
            <person name="Pangilinan J."/>
            <person name="LaButti K."/>
            <person name="Riley R."/>
            <person name="Lipzen A."/>
            <person name="Clum A."/>
            <person name="Drula E."/>
            <person name="Henrissat B."/>
            <person name="Kohler A."/>
            <person name="Grigoriev I.V."/>
            <person name="Martin F.M."/>
            <person name="Hacquard S."/>
        </authorList>
    </citation>
    <scope>NUCLEOTIDE SEQUENCE [LARGE SCALE GENOMIC DNA]</scope>
    <source>
        <strain evidence="1 2">MPI-CAGE-CH-0241</strain>
    </source>
</reference>
<dbReference type="AlphaFoldDB" id="A0A9P8VXY9"/>
<protein>
    <submittedName>
        <fullName evidence="1">Uncharacterized protein</fullName>
    </submittedName>
</protein>
<accession>A0A9P8VXY9</accession>
<evidence type="ECO:0000313" key="2">
    <source>
        <dbReference type="Proteomes" id="UP000777438"/>
    </source>
</evidence>
<proteinExistence type="predicted"/>